<evidence type="ECO:0000313" key="2">
    <source>
        <dbReference type="Proteomes" id="UP001596108"/>
    </source>
</evidence>
<dbReference type="RefSeq" id="WP_378110251.1">
    <property type="nucleotide sequence ID" value="NZ_JBHSNC010000010.1"/>
</dbReference>
<organism evidence="1 2">
    <name type="scientific">Cohnella yongneupensis</name>
    <dbReference type="NCBI Taxonomy" id="425006"/>
    <lineage>
        <taxon>Bacteria</taxon>
        <taxon>Bacillati</taxon>
        <taxon>Bacillota</taxon>
        <taxon>Bacilli</taxon>
        <taxon>Bacillales</taxon>
        <taxon>Paenibacillaceae</taxon>
        <taxon>Cohnella</taxon>
    </lineage>
</organism>
<dbReference type="Proteomes" id="UP001596108">
    <property type="component" value="Unassembled WGS sequence"/>
</dbReference>
<dbReference type="Gene3D" id="1.10.4010.10">
    <property type="entry name" value="Type II deoxyuridine triphosphatase"/>
    <property type="match status" value="1"/>
</dbReference>
<proteinExistence type="predicted"/>
<dbReference type="Pfam" id="PF08761">
    <property type="entry name" value="dUTPase_2"/>
    <property type="match status" value="1"/>
</dbReference>
<gene>
    <name evidence="1" type="ORF">ACFPQ4_02990</name>
</gene>
<protein>
    <submittedName>
        <fullName evidence="1">dUTP diphosphatase</fullName>
        <ecNumber evidence="1">3.6.1.23</ecNumber>
    </submittedName>
</protein>
<evidence type="ECO:0000313" key="1">
    <source>
        <dbReference type="EMBL" id="MFC5528416.1"/>
    </source>
</evidence>
<dbReference type="InterPro" id="IPR014871">
    <property type="entry name" value="dUTPase/dCTP_pyrophosphatase"/>
</dbReference>
<dbReference type="CDD" id="cd11527">
    <property type="entry name" value="NTP-PPase_dUTPase"/>
    <property type="match status" value="1"/>
</dbReference>
<dbReference type="SUPFAM" id="SSF101386">
    <property type="entry name" value="all-alpha NTP pyrophosphatases"/>
    <property type="match status" value="1"/>
</dbReference>
<keyword evidence="2" id="KW-1185">Reference proteome</keyword>
<dbReference type="EC" id="3.6.1.23" evidence="1"/>
<reference evidence="2" key="1">
    <citation type="journal article" date="2019" name="Int. J. Syst. Evol. Microbiol.">
        <title>The Global Catalogue of Microorganisms (GCM) 10K type strain sequencing project: providing services to taxonomists for standard genome sequencing and annotation.</title>
        <authorList>
            <consortium name="The Broad Institute Genomics Platform"/>
            <consortium name="The Broad Institute Genome Sequencing Center for Infectious Disease"/>
            <person name="Wu L."/>
            <person name="Ma J."/>
        </authorList>
    </citation>
    <scope>NUCLEOTIDE SEQUENCE [LARGE SCALE GENOMIC DNA]</scope>
    <source>
        <strain evidence="2">CGMCC 1.18578</strain>
    </source>
</reference>
<sequence length="190" mass="22147">MSTTLEQLYEMQKSLDARIIKEKNLEGVDLLPNTVLALQVEIAELANEWRGFKHWSNDREPRTTRFREQLVTNDDGEQYIDQVPYNPLLEEYADCVSFFLQIARQKDLIEYMYVHEDAIEETREKGLDGGIGGALLECKYWLSKFYMETATDDKIEKVFGYRINDPAFNPEITRYNTVEEAVNAIDEATK</sequence>
<name>A0ABW0QV47_9BACL</name>
<comment type="caution">
    <text evidence="1">The sequence shown here is derived from an EMBL/GenBank/DDBJ whole genome shotgun (WGS) entry which is preliminary data.</text>
</comment>
<keyword evidence="1" id="KW-0378">Hydrolase</keyword>
<dbReference type="GO" id="GO:0004170">
    <property type="term" value="F:dUTP diphosphatase activity"/>
    <property type="evidence" value="ECO:0007669"/>
    <property type="project" value="UniProtKB-EC"/>
</dbReference>
<dbReference type="EMBL" id="JBHSNC010000010">
    <property type="protein sequence ID" value="MFC5528416.1"/>
    <property type="molecule type" value="Genomic_DNA"/>
</dbReference>
<accession>A0ABW0QV47</accession>